<keyword evidence="3" id="KW-1185">Reference proteome</keyword>
<keyword evidence="1" id="KW-0175">Coiled coil</keyword>
<gene>
    <name evidence="2" type="ORF">LSH36_399g05010</name>
</gene>
<protein>
    <submittedName>
        <fullName evidence="2">Uncharacterized protein</fullName>
    </submittedName>
</protein>
<sequence length="83" mass="9938">MVANLDELLFQLSTFGLPKPGPETDLKKSRRKTEEALSKMEKELFTEEERSFVVKMKRLREKYNNVENAEYKKELNDLLREMR</sequence>
<evidence type="ECO:0000256" key="1">
    <source>
        <dbReference type="SAM" id="Coils"/>
    </source>
</evidence>
<proteinExistence type="predicted"/>
<evidence type="ECO:0000313" key="2">
    <source>
        <dbReference type="EMBL" id="KAK2150599.1"/>
    </source>
</evidence>
<dbReference type="AlphaFoldDB" id="A0AAD9JCZ9"/>
<organism evidence="2 3">
    <name type="scientific">Paralvinella palmiformis</name>
    <dbReference type="NCBI Taxonomy" id="53620"/>
    <lineage>
        <taxon>Eukaryota</taxon>
        <taxon>Metazoa</taxon>
        <taxon>Spiralia</taxon>
        <taxon>Lophotrochozoa</taxon>
        <taxon>Annelida</taxon>
        <taxon>Polychaeta</taxon>
        <taxon>Sedentaria</taxon>
        <taxon>Canalipalpata</taxon>
        <taxon>Terebellida</taxon>
        <taxon>Terebelliformia</taxon>
        <taxon>Alvinellidae</taxon>
        <taxon>Paralvinella</taxon>
    </lineage>
</organism>
<reference evidence="2" key="1">
    <citation type="journal article" date="2023" name="Mol. Biol. Evol.">
        <title>Third-Generation Sequencing Reveals the Adaptive Role of the Epigenome in Three Deep-Sea Polychaetes.</title>
        <authorList>
            <person name="Perez M."/>
            <person name="Aroh O."/>
            <person name="Sun Y."/>
            <person name="Lan Y."/>
            <person name="Juniper S.K."/>
            <person name="Young C.R."/>
            <person name="Angers B."/>
            <person name="Qian P.Y."/>
        </authorList>
    </citation>
    <scope>NUCLEOTIDE SEQUENCE</scope>
    <source>
        <strain evidence="2">P08H-3</strain>
    </source>
</reference>
<comment type="caution">
    <text evidence="2">The sequence shown here is derived from an EMBL/GenBank/DDBJ whole genome shotgun (WGS) entry which is preliminary data.</text>
</comment>
<name>A0AAD9JCZ9_9ANNE</name>
<dbReference type="Proteomes" id="UP001208570">
    <property type="component" value="Unassembled WGS sequence"/>
</dbReference>
<accession>A0AAD9JCZ9</accession>
<evidence type="ECO:0000313" key="3">
    <source>
        <dbReference type="Proteomes" id="UP001208570"/>
    </source>
</evidence>
<feature type="coiled-coil region" evidence="1">
    <location>
        <begin position="23"/>
        <end position="50"/>
    </location>
</feature>
<dbReference type="EMBL" id="JAODUP010000399">
    <property type="protein sequence ID" value="KAK2150599.1"/>
    <property type="molecule type" value="Genomic_DNA"/>
</dbReference>